<name>A0AAQ3XGP9_PASNO</name>
<accession>A0AAQ3XGP9</accession>
<dbReference type="AlphaFoldDB" id="A0AAQ3XGP9"/>
<reference evidence="2 3" key="1">
    <citation type="submission" date="2024-02" db="EMBL/GenBank/DDBJ databases">
        <title>High-quality chromosome-scale genome assembly of Pensacola bahiagrass (Paspalum notatum Flugge var. saurae).</title>
        <authorList>
            <person name="Vega J.M."/>
            <person name="Podio M."/>
            <person name="Orjuela J."/>
            <person name="Siena L.A."/>
            <person name="Pessino S.C."/>
            <person name="Combes M.C."/>
            <person name="Mariac C."/>
            <person name="Albertini E."/>
            <person name="Pupilli F."/>
            <person name="Ortiz J.P.A."/>
            <person name="Leblanc O."/>
        </authorList>
    </citation>
    <scope>NUCLEOTIDE SEQUENCE [LARGE SCALE GENOMIC DNA]</scope>
    <source>
        <strain evidence="2">R1</strain>
        <tissue evidence="2">Leaf</tissue>
    </source>
</reference>
<evidence type="ECO:0000313" key="2">
    <source>
        <dbReference type="EMBL" id="WVZ99081.1"/>
    </source>
</evidence>
<gene>
    <name evidence="2" type="ORF">U9M48_044431</name>
</gene>
<evidence type="ECO:0000256" key="1">
    <source>
        <dbReference type="SAM" id="MobiDB-lite"/>
    </source>
</evidence>
<protein>
    <submittedName>
        <fullName evidence="2">Uncharacterized protein</fullName>
    </submittedName>
</protein>
<keyword evidence="3" id="KW-1185">Reference proteome</keyword>
<sequence length="65" mass="6637">MPAPQGGGRSWGGWRGRGTSHAGHKGEAKVRAGERGPGSLAEGACDQSQRCNKVVLIISSSSSMS</sequence>
<feature type="region of interest" description="Disordered" evidence="1">
    <location>
        <begin position="1"/>
        <end position="45"/>
    </location>
</feature>
<organism evidence="2 3">
    <name type="scientific">Paspalum notatum var. saurae</name>
    <dbReference type="NCBI Taxonomy" id="547442"/>
    <lineage>
        <taxon>Eukaryota</taxon>
        <taxon>Viridiplantae</taxon>
        <taxon>Streptophyta</taxon>
        <taxon>Embryophyta</taxon>
        <taxon>Tracheophyta</taxon>
        <taxon>Spermatophyta</taxon>
        <taxon>Magnoliopsida</taxon>
        <taxon>Liliopsida</taxon>
        <taxon>Poales</taxon>
        <taxon>Poaceae</taxon>
        <taxon>PACMAD clade</taxon>
        <taxon>Panicoideae</taxon>
        <taxon>Andropogonodae</taxon>
        <taxon>Paspaleae</taxon>
        <taxon>Paspalinae</taxon>
        <taxon>Paspalum</taxon>
    </lineage>
</organism>
<proteinExistence type="predicted"/>
<dbReference type="Proteomes" id="UP001341281">
    <property type="component" value="Chromosome 10"/>
</dbReference>
<feature type="compositionally biased region" description="Gly residues" evidence="1">
    <location>
        <begin position="1"/>
        <end position="16"/>
    </location>
</feature>
<feature type="compositionally biased region" description="Basic and acidic residues" evidence="1">
    <location>
        <begin position="24"/>
        <end position="34"/>
    </location>
</feature>
<dbReference type="EMBL" id="CP144754">
    <property type="protein sequence ID" value="WVZ99081.1"/>
    <property type="molecule type" value="Genomic_DNA"/>
</dbReference>
<evidence type="ECO:0000313" key="3">
    <source>
        <dbReference type="Proteomes" id="UP001341281"/>
    </source>
</evidence>